<dbReference type="GO" id="GO:0004497">
    <property type="term" value="F:monooxygenase activity"/>
    <property type="evidence" value="ECO:0007669"/>
    <property type="project" value="UniProtKB-KW"/>
</dbReference>
<evidence type="ECO:0000256" key="1">
    <source>
        <dbReference type="ARBA" id="ARBA00010617"/>
    </source>
</evidence>
<dbReference type="InterPro" id="IPR001128">
    <property type="entry name" value="Cyt_P450"/>
</dbReference>
<dbReference type="Gene3D" id="1.10.630.10">
    <property type="entry name" value="Cytochrome P450"/>
    <property type="match status" value="1"/>
</dbReference>
<reference evidence="5 6" key="1">
    <citation type="submission" date="2017-11" db="EMBL/GenBank/DDBJ databases">
        <title>Genome sequence and genome mining of multiple bioactive secondary metabolites from a deep sea-derived Bacillus siamensis SCSIO 05746.</title>
        <authorList>
            <person name="Pan H.-Q."/>
            <person name="Ju J.-H."/>
        </authorList>
    </citation>
    <scope>NUCLEOTIDE SEQUENCE [LARGE SCALE GENOMIC DNA]</scope>
    <source>
        <strain evidence="5 6">SCSIO 05746</strain>
    </source>
</reference>
<dbReference type="PANTHER" id="PTHR46696:SF1">
    <property type="entry name" value="CYTOCHROME P450 YJIB-RELATED"/>
    <property type="match status" value="1"/>
</dbReference>
<dbReference type="InterPro" id="IPR036396">
    <property type="entry name" value="Cyt_P450_sf"/>
</dbReference>
<dbReference type="Pfam" id="PF00067">
    <property type="entry name" value="p450"/>
    <property type="match status" value="1"/>
</dbReference>
<evidence type="ECO:0000256" key="2">
    <source>
        <dbReference type="ARBA" id="ARBA00022617"/>
    </source>
</evidence>
<dbReference type="CDD" id="cd00302">
    <property type="entry name" value="cytochrome_P450"/>
    <property type="match status" value="1"/>
</dbReference>
<dbReference type="Proteomes" id="UP000234366">
    <property type="component" value="Chromosome"/>
</dbReference>
<keyword evidence="4" id="KW-0408">Iron</keyword>
<dbReference type="GO" id="GO:0005506">
    <property type="term" value="F:iron ion binding"/>
    <property type="evidence" value="ECO:0007669"/>
    <property type="project" value="InterPro"/>
</dbReference>
<accession>A0AAI8HSP0</accession>
<keyword evidence="4" id="KW-0479">Metal-binding</keyword>
<organism evidence="5 6">
    <name type="scientific">Bacillus siamensis</name>
    <dbReference type="NCBI Taxonomy" id="659243"/>
    <lineage>
        <taxon>Bacteria</taxon>
        <taxon>Bacillati</taxon>
        <taxon>Bacillota</taxon>
        <taxon>Bacilli</taxon>
        <taxon>Bacillales</taxon>
        <taxon>Bacillaceae</taxon>
        <taxon>Bacillus</taxon>
        <taxon>Bacillus amyloliquefaciens group</taxon>
    </lineage>
</organism>
<dbReference type="SUPFAM" id="SSF48264">
    <property type="entry name" value="Cytochrome P450"/>
    <property type="match status" value="1"/>
</dbReference>
<dbReference type="InterPro" id="IPR017972">
    <property type="entry name" value="Cyt_P450_CS"/>
</dbReference>
<dbReference type="PRINTS" id="PR00359">
    <property type="entry name" value="BP450"/>
</dbReference>
<dbReference type="InterPro" id="IPR002397">
    <property type="entry name" value="Cyt_P450_B"/>
</dbReference>
<gene>
    <name evidence="5" type="ORF">CWD84_18250</name>
</gene>
<name>A0AAI8HSP0_9BACI</name>
<sequence>MTANRFSFYEEALQHNDPLWSDDLNAWLIFRYDFISHFLKDKRFTANRKKEFFEKLNIAEEEKQFLTSFYSKWLMYMDAPEHTQLRRKVQLPINKINARITEISQSAANSVFSRIPLKEGQAVIDAVSEIADPFINNVMADLLGLSVKDYSTILAEATSAVDFLWNPHPDHSHIQNAIASIKKTYRLINEIIDDERFEEDRLFDCVLKSIGTHQESLALIINIVIDGHEPFLSAIKTFMYFFIKYSSENPSFLDSLPIETFAEETLRLEIPFPYCARNANEDIQIGSKTIKKGNRVIFFISAGNVDPQQYINPSCIHQHSHKSAPLTFGAGSHYCAGAVITKKSLAIFAKSFQKAFQGQNLSQSKASWMDTFGFRTLNHLTIISTKAAEIPSYQEESNIVNKLDESNLQA</sequence>
<dbReference type="PANTHER" id="PTHR46696">
    <property type="entry name" value="P450, PUTATIVE (EUROFUNG)-RELATED"/>
    <property type="match status" value="1"/>
</dbReference>
<evidence type="ECO:0000313" key="6">
    <source>
        <dbReference type="Proteomes" id="UP000234366"/>
    </source>
</evidence>
<keyword evidence="2 4" id="KW-0349">Heme</keyword>
<dbReference type="GO" id="GO:0020037">
    <property type="term" value="F:heme binding"/>
    <property type="evidence" value="ECO:0007669"/>
    <property type="project" value="InterPro"/>
</dbReference>
<keyword evidence="3 4" id="KW-0503">Monooxygenase</keyword>
<protein>
    <submittedName>
        <fullName evidence="5">Cytochrome P450</fullName>
    </submittedName>
</protein>
<evidence type="ECO:0000313" key="5">
    <source>
        <dbReference type="EMBL" id="AUJ79418.1"/>
    </source>
</evidence>
<keyword evidence="6" id="KW-1185">Reference proteome</keyword>
<proteinExistence type="inferred from homology"/>
<evidence type="ECO:0000256" key="3">
    <source>
        <dbReference type="ARBA" id="ARBA00023033"/>
    </source>
</evidence>
<evidence type="ECO:0000256" key="4">
    <source>
        <dbReference type="RuleBase" id="RU000461"/>
    </source>
</evidence>
<dbReference type="PROSITE" id="PS00086">
    <property type="entry name" value="CYTOCHROME_P450"/>
    <property type="match status" value="1"/>
</dbReference>
<keyword evidence="4" id="KW-0560">Oxidoreductase</keyword>
<dbReference type="GO" id="GO:0016705">
    <property type="term" value="F:oxidoreductase activity, acting on paired donors, with incorporation or reduction of molecular oxygen"/>
    <property type="evidence" value="ECO:0007669"/>
    <property type="project" value="InterPro"/>
</dbReference>
<dbReference type="AlphaFoldDB" id="A0AAI8HSP0"/>
<comment type="similarity">
    <text evidence="1 4">Belongs to the cytochrome P450 family.</text>
</comment>
<dbReference type="EMBL" id="CP025001">
    <property type="protein sequence ID" value="AUJ79418.1"/>
    <property type="molecule type" value="Genomic_DNA"/>
</dbReference>
<dbReference type="KEGG" id="bsia:CWD84_18250"/>